<keyword evidence="4" id="KW-1015">Disulfide bond</keyword>
<organism evidence="8 9">
    <name type="scientific">Anguilla anguilla</name>
    <name type="common">European freshwater eel</name>
    <name type="synonym">Muraena anguilla</name>
    <dbReference type="NCBI Taxonomy" id="7936"/>
    <lineage>
        <taxon>Eukaryota</taxon>
        <taxon>Metazoa</taxon>
        <taxon>Chordata</taxon>
        <taxon>Craniata</taxon>
        <taxon>Vertebrata</taxon>
        <taxon>Euteleostomi</taxon>
        <taxon>Actinopterygii</taxon>
        <taxon>Neopterygii</taxon>
        <taxon>Teleostei</taxon>
        <taxon>Anguilliformes</taxon>
        <taxon>Anguillidae</taxon>
        <taxon>Anguilla</taxon>
    </lineage>
</organism>
<dbReference type="GO" id="GO:0007204">
    <property type="term" value="P:positive regulation of cytosolic calcium ion concentration"/>
    <property type="evidence" value="ECO:0007669"/>
    <property type="project" value="TreeGrafter"/>
</dbReference>
<evidence type="ECO:0000256" key="6">
    <source>
        <dbReference type="SAM" id="SignalP"/>
    </source>
</evidence>
<proteinExistence type="predicted"/>
<evidence type="ECO:0000256" key="5">
    <source>
        <dbReference type="ARBA" id="ARBA00023180"/>
    </source>
</evidence>
<keyword evidence="5" id="KW-0325">Glycoprotein</keyword>
<sequence length="313" mass="34496">MRGICFLLFGAVGLLLWPQGRAQGLVLRLAKGSSRAFCDDKDVEAGVDLALVAHNAKLQQGNQLALYQTVRASKDGDESTTAFLLTFLVRESDCPVGGDKEWRDCDYLPQPDTVAPSLCTALVHKNNAEGSLAVVSVDCKLSVEPMVVPERAQCLGCPQRIDLESEDLREPVLSSLSKFNAEGGSSHHFLLREMVSATRQVVAGFRYDVQFYLEKSNCSKSDFKELTEECHPAETEPEFAKCNSTVYIAPWRREEPEAHVNCERIVQMGFSRRRPPGWSPLRHFNNFAERATAPPVSTAQTLAPGPNTKLLGG</sequence>
<dbReference type="AlphaFoldDB" id="A0A9D3MMN2"/>
<dbReference type="Gene3D" id="3.10.450.10">
    <property type="match status" value="2"/>
</dbReference>
<feature type="domain" description="Cystatin kininogen-type" evidence="7">
    <location>
        <begin position="163"/>
        <end position="268"/>
    </location>
</feature>
<feature type="chain" id="PRO_5038362747" description="Cystatin kininogen-type domain-containing protein" evidence="6">
    <location>
        <begin position="23"/>
        <end position="313"/>
    </location>
</feature>
<evidence type="ECO:0000256" key="4">
    <source>
        <dbReference type="ARBA" id="ARBA00023157"/>
    </source>
</evidence>
<dbReference type="Pfam" id="PF00031">
    <property type="entry name" value="Cystatin"/>
    <property type="match status" value="2"/>
</dbReference>
<dbReference type="GO" id="GO:0004869">
    <property type="term" value="F:cysteine-type endopeptidase inhibitor activity"/>
    <property type="evidence" value="ECO:0007669"/>
    <property type="project" value="UniProtKB-KW"/>
</dbReference>
<keyword evidence="3 6" id="KW-0732">Signal</keyword>
<evidence type="ECO:0000259" key="7">
    <source>
        <dbReference type="PROSITE" id="PS51647"/>
    </source>
</evidence>
<name>A0A9D3MMN2_ANGAN</name>
<dbReference type="EMBL" id="JAFIRN010000004">
    <property type="protein sequence ID" value="KAG5851495.1"/>
    <property type="molecule type" value="Genomic_DNA"/>
</dbReference>
<dbReference type="InterPro" id="IPR027358">
    <property type="entry name" value="Kininogen-type_cystatin_dom"/>
</dbReference>
<dbReference type="InterPro" id="IPR050735">
    <property type="entry name" value="Kininogen_Fetuin_HRG"/>
</dbReference>
<accession>A0A9D3MMN2</accession>
<dbReference type="CDD" id="cd00042">
    <property type="entry name" value="CY"/>
    <property type="match status" value="2"/>
</dbReference>
<dbReference type="PROSITE" id="PS51647">
    <property type="entry name" value="CYSTATIN_KININOGEN"/>
    <property type="match status" value="2"/>
</dbReference>
<dbReference type="GO" id="GO:0072562">
    <property type="term" value="C:blood microparticle"/>
    <property type="evidence" value="ECO:0007669"/>
    <property type="project" value="TreeGrafter"/>
</dbReference>
<dbReference type="InterPro" id="IPR046350">
    <property type="entry name" value="Cystatin_sf"/>
</dbReference>
<feature type="domain" description="Cystatin kininogen-type" evidence="7">
    <location>
        <begin position="38"/>
        <end position="144"/>
    </location>
</feature>
<evidence type="ECO:0000256" key="2">
    <source>
        <dbReference type="ARBA" id="ARBA00022704"/>
    </source>
</evidence>
<evidence type="ECO:0000313" key="8">
    <source>
        <dbReference type="EMBL" id="KAG5851495.1"/>
    </source>
</evidence>
<keyword evidence="9" id="KW-1185">Reference proteome</keyword>
<dbReference type="GO" id="GO:0030195">
    <property type="term" value="P:negative regulation of blood coagulation"/>
    <property type="evidence" value="ECO:0007669"/>
    <property type="project" value="TreeGrafter"/>
</dbReference>
<dbReference type="SMART" id="SM00043">
    <property type="entry name" value="CY"/>
    <property type="match status" value="2"/>
</dbReference>
<dbReference type="SUPFAM" id="SSF54403">
    <property type="entry name" value="Cystatin/monellin"/>
    <property type="match status" value="2"/>
</dbReference>
<keyword evidence="1" id="KW-0646">Protease inhibitor</keyword>
<protein>
    <recommendedName>
        <fullName evidence="7">Cystatin kininogen-type domain-containing protein</fullName>
    </recommendedName>
</protein>
<feature type="signal peptide" evidence="6">
    <location>
        <begin position="1"/>
        <end position="22"/>
    </location>
</feature>
<evidence type="ECO:0000313" key="9">
    <source>
        <dbReference type="Proteomes" id="UP001044222"/>
    </source>
</evidence>
<dbReference type="PANTHER" id="PTHR13814:SF12">
    <property type="entry name" value="KININOGEN-1"/>
    <property type="match status" value="1"/>
</dbReference>
<reference evidence="8" key="1">
    <citation type="submission" date="2021-01" db="EMBL/GenBank/DDBJ databases">
        <title>A chromosome-scale assembly of European eel, Anguilla anguilla.</title>
        <authorList>
            <person name="Henkel C."/>
            <person name="Jong-Raadsen S.A."/>
            <person name="Dufour S."/>
            <person name="Weltzien F.-A."/>
            <person name="Palstra A.P."/>
            <person name="Pelster B."/>
            <person name="Spaink H.P."/>
            <person name="Van Den Thillart G.E."/>
            <person name="Jansen H."/>
            <person name="Zahm M."/>
            <person name="Klopp C."/>
            <person name="Cedric C."/>
            <person name="Louis A."/>
            <person name="Berthelot C."/>
            <person name="Parey E."/>
            <person name="Roest Crollius H."/>
            <person name="Montfort J."/>
            <person name="Robinson-Rechavi M."/>
            <person name="Bucao C."/>
            <person name="Bouchez O."/>
            <person name="Gislard M."/>
            <person name="Lluch J."/>
            <person name="Milhes M."/>
            <person name="Lampietro C."/>
            <person name="Lopez Roques C."/>
            <person name="Donnadieu C."/>
            <person name="Braasch I."/>
            <person name="Desvignes T."/>
            <person name="Postlethwait J."/>
            <person name="Bobe J."/>
            <person name="Guiguen Y."/>
            <person name="Dirks R."/>
        </authorList>
    </citation>
    <scope>NUCLEOTIDE SEQUENCE</scope>
    <source>
        <strain evidence="8">Tag_6206</strain>
        <tissue evidence="8">Liver</tissue>
    </source>
</reference>
<comment type="caution">
    <text evidence="8">The sequence shown here is derived from an EMBL/GenBank/DDBJ whole genome shotgun (WGS) entry which is preliminary data.</text>
</comment>
<dbReference type="Proteomes" id="UP001044222">
    <property type="component" value="Unassembled WGS sequence"/>
</dbReference>
<gene>
    <name evidence="8" type="ORF">ANANG_G00094030</name>
</gene>
<dbReference type="PANTHER" id="PTHR13814">
    <property type="entry name" value="FETUIN"/>
    <property type="match status" value="1"/>
</dbReference>
<dbReference type="InterPro" id="IPR000010">
    <property type="entry name" value="Cystatin_dom"/>
</dbReference>
<evidence type="ECO:0000256" key="1">
    <source>
        <dbReference type="ARBA" id="ARBA00022690"/>
    </source>
</evidence>
<evidence type="ECO:0000256" key="3">
    <source>
        <dbReference type="ARBA" id="ARBA00022729"/>
    </source>
</evidence>
<dbReference type="FunFam" id="3.10.450.10:FF:000002">
    <property type="entry name" value="Kininogen 1"/>
    <property type="match status" value="1"/>
</dbReference>
<keyword evidence="2" id="KW-0789">Thiol protease inhibitor</keyword>